<evidence type="ECO:0000313" key="2">
    <source>
        <dbReference type="EMBL" id="MBK5145257.1"/>
    </source>
</evidence>
<organism evidence="2 3">
    <name type="scientific">Limnobaculum allomyrinae</name>
    <dbReference type="NCBI Taxonomy" id="2791986"/>
    <lineage>
        <taxon>Bacteria</taxon>
        <taxon>Pseudomonadati</taxon>
        <taxon>Pseudomonadota</taxon>
        <taxon>Gammaproteobacteria</taxon>
        <taxon>Enterobacterales</taxon>
        <taxon>Budviciaceae</taxon>
        <taxon>Limnobaculum</taxon>
    </lineage>
</organism>
<protein>
    <submittedName>
        <fullName evidence="2">Uncharacterized protein</fullName>
    </submittedName>
</protein>
<dbReference type="RefSeq" id="WP_218467912.1">
    <property type="nucleotide sequence ID" value="NZ_JADRCR010000009.1"/>
</dbReference>
<accession>A0ABS1IUK6</accession>
<evidence type="ECO:0000256" key="1">
    <source>
        <dbReference type="SAM" id="Phobius"/>
    </source>
</evidence>
<proteinExistence type="predicted"/>
<gene>
    <name evidence="2" type="ORF">I2494_16345</name>
</gene>
<reference evidence="2 3" key="1">
    <citation type="submission" date="2020-11" db="EMBL/GenBank/DDBJ databases">
        <title>Insectihabitans protaetiae gen. nov. sp. nov. and Insectihabitans allomyrinae sp. nov., isolated from larvae of Protaetia brevitarsis seulensis and Allomyrina dichotoma, respectively.</title>
        <authorList>
            <person name="Lee S.D."/>
            <person name="Byeon Y.-S."/>
            <person name="Kim S.-M."/>
            <person name="Yang H.L."/>
            <person name="Kim I.S."/>
        </authorList>
    </citation>
    <scope>NUCLEOTIDE SEQUENCE [LARGE SCALE GENOMIC DNA]</scope>
    <source>
        <strain evidence="2 3">BWR-B9</strain>
    </source>
</reference>
<keyword evidence="3" id="KW-1185">Reference proteome</keyword>
<sequence>MQLKDAGHDVGTLAIKLVLKIYIIIIAINTLWTKFENVKKSKPELAKTE</sequence>
<comment type="caution">
    <text evidence="2">The sequence shown here is derived from an EMBL/GenBank/DDBJ whole genome shotgun (WGS) entry which is preliminary data.</text>
</comment>
<keyword evidence="1" id="KW-0472">Membrane</keyword>
<keyword evidence="1" id="KW-1133">Transmembrane helix</keyword>
<dbReference type="EMBL" id="JADRCR010000009">
    <property type="protein sequence ID" value="MBK5145257.1"/>
    <property type="molecule type" value="Genomic_DNA"/>
</dbReference>
<keyword evidence="1" id="KW-0812">Transmembrane</keyword>
<name>A0ABS1IUK6_9GAMM</name>
<evidence type="ECO:0000313" key="3">
    <source>
        <dbReference type="Proteomes" id="UP001296921"/>
    </source>
</evidence>
<feature type="transmembrane region" description="Helical" evidence="1">
    <location>
        <begin position="12"/>
        <end position="32"/>
    </location>
</feature>
<dbReference type="Proteomes" id="UP001296921">
    <property type="component" value="Unassembled WGS sequence"/>
</dbReference>